<evidence type="ECO:0000313" key="3">
    <source>
        <dbReference type="WBParaSite" id="PSAMB.scaffold427size51672.g5822.t1"/>
    </source>
</evidence>
<feature type="compositionally biased region" description="Polar residues" evidence="1">
    <location>
        <begin position="133"/>
        <end position="145"/>
    </location>
</feature>
<accession>A0A914WK84</accession>
<feature type="region of interest" description="Disordered" evidence="1">
    <location>
        <begin position="20"/>
        <end position="43"/>
    </location>
</feature>
<evidence type="ECO:0000313" key="2">
    <source>
        <dbReference type="Proteomes" id="UP000887566"/>
    </source>
</evidence>
<proteinExistence type="predicted"/>
<feature type="compositionally biased region" description="Polar residues" evidence="1">
    <location>
        <begin position="179"/>
        <end position="195"/>
    </location>
</feature>
<reference evidence="3" key="1">
    <citation type="submission" date="2022-11" db="UniProtKB">
        <authorList>
            <consortium name="WormBaseParasite"/>
        </authorList>
    </citation>
    <scope>IDENTIFICATION</scope>
</reference>
<name>A0A914WK84_9BILA</name>
<dbReference type="WBParaSite" id="PSAMB.scaffold427size51672.g5822.t1">
    <property type="protein sequence ID" value="PSAMB.scaffold427size51672.g5822.t1"/>
    <property type="gene ID" value="PSAMB.scaffold427size51672.g5822"/>
</dbReference>
<feature type="region of interest" description="Disordered" evidence="1">
    <location>
        <begin position="122"/>
        <end position="260"/>
    </location>
</feature>
<dbReference type="AlphaFoldDB" id="A0A914WK84"/>
<feature type="compositionally biased region" description="Polar residues" evidence="1">
    <location>
        <begin position="213"/>
        <end position="226"/>
    </location>
</feature>
<keyword evidence="2" id="KW-1185">Reference proteome</keyword>
<dbReference type="Proteomes" id="UP000887566">
    <property type="component" value="Unplaced"/>
</dbReference>
<evidence type="ECO:0000256" key="1">
    <source>
        <dbReference type="SAM" id="MobiDB-lite"/>
    </source>
</evidence>
<protein>
    <submittedName>
        <fullName evidence="3">Uncharacterized protein</fullName>
    </submittedName>
</protein>
<organism evidence="2 3">
    <name type="scientific">Plectus sambesii</name>
    <dbReference type="NCBI Taxonomy" id="2011161"/>
    <lineage>
        <taxon>Eukaryota</taxon>
        <taxon>Metazoa</taxon>
        <taxon>Ecdysozoa</taxon>
        <taxon>Nematoda</taxon>
        <taxon>Chromadorea</taxon>
        <taxon>Plectida</taxon>
        <taxon>Plectina</taxon>
        <taxon>Plectoidea</taxon>
        <taxon>Plectidae</taxon>
        <taxon>Plectus</taxon>
    </lineage>
</organism>
<sequence length="307" mass="32523">MRRSAATDYKSFIAVASTAAPTQPETVDAPPGSNKARARRPSHCNRPKVSLLARALLVCDRLLPARPFGCRSMAACPSSETGPGDMCRIPVPPQAVHVGDLYSSYPSTVLLPDDDDYCSASSRMGADGGVDSRQLSRSVPLTNGLDSGCTRPSLVRSEDRHKWVNPPPNKNPFSNNCPQPTSRSRQRLPTHTGVSSGMRRPAAPVAVRHDSWSHSPPSGDQQQSVARTLPDWRPENLAPMVARSPPTRNGHASAPRRAAPTPLAHANEACFIADCSYCSSSATTTAAAAVVIVAAAATTTTSAADRQ</sequence>